<dbReference type="RefSeq" id="WP_109100640.1">
    <property type="nucleotide sequence ID" value="NZ_QDKQ01000034.1"/>
</dbReference>
<dbReference type="OrthoDB" id="7917049at2"/>
<gene>
    <name evidence="1" type="ORF">DDF67_09490</name>
</gene>
<organism evidence="1 2">
    <name type="scientific">Caulobacter endophyticus</name>
    <dbReference type="NCBI Taxonomy" id="2172652"/>
    <lineage>
        <taxon>Bacteria</taxon>
        <taxon>Pseudomonadati</taxon>
        <taxon>Pseudomonadota</taxon>
        <taxon>Alphaproteobacteria</taxon>
        <taxon>Caulobacterales</taxon>
        <taxon>Caulobacteraceae</taxon>
        <taxon>Caulobacter</taxon>
    </lineage>
</organism>
<name>A0A2T9K3Y8_9CAUL</name>
<dbReference type="AlphaFoldDB" id="A0A2T9K3Y8"/>
<sequence length="101" mass="10060">MATVHIVLANVQARARTGATMPVPDSVPSGVDTVASAAASTQSTLAGAAGQFWSIVSTGAVWVNFGPNPVAGSDAGWLVPAGVPRDFAVTADGEKIAVKDV</sequence>
<keyword evidence="2" id="KW-1185">Reference proteome</keyword>
<protein>
    <submittedName>
        <fullName evidence="1">Uncharacterized protein</fullName>
    </submittedName>
</protein>
<reference evidence="1 2" key="1">
    <citation type="submission" date="2018-04" db="EMBL/GenBank/DDBJ databases">
        <title>The genome sequence of Caulobacter sp. 744.</title>
        <authorList>
            <person name="Gao J."/>
            <person name="Sun J."/>
        </authorList>
    </citation>
    <scope>NUCLEOTIDE SEQUENCE [LARGE SCALE GENOMIC DNA]</scope>
    <source>
        <strain evidence="1 2">774</strain>
    </source>
</reference>
<dbReference type="Proteomes" id="UP000245073">
    <property type="component" value="Unassembled WGS sequence"/>
</dbReference>
<dbReference type="EMBL" id="QDKQ01000034">
    <property type="protein sequence ID" value="PVM90654.1"/>
    <property type="molecule type" value="Genomic_DNA"/>
</dbReference>
<proteinExistence type="predicted"/>
<comment type="caution">
    <text evidence="1">The sequence shown here is derived from an EMBL/GenBank/DDBJ whole genome shotgun (WGS) entry which is preliminary data.</text>
</comment>
<accession>A0A2T9K3Y8</accession>
<evidence type="ECO:0000313" key="1">
    <source>
        <dbReference type="EMBL" id="PVM90654.1"/>
    </source>
</evidence>
<evidence type="ECO:0000313" key="2">
    <source>
        <dbReference type="Proteomes" id="UP000245073"/>
    </source>
</evidence>